<name>A0A178MUZ8_9PROT</name>
<dbReference type="Gene3D" id="3.40.50.12780">
    <property type="entry name" value="N-terminal domain of ligase-like"/>
    <property type="match status" value="1"/>
</dbReference>
<dbReference type="Gene3D" id="3.30.300.30">
    <property type="match status" value="1"/>
</dbReference>
<dbReference type="EMBL" id="LWQT01000037">
    <property type="protein sequence ID" value="OAN54113.1"/>
    <property type="molecule type" value="Genomic_DNA"/>
</dbReference>
<protein>
    <submittedName>
        <fullName evidence="2">AMP-dependent synthetase</fullName>
    </submittedName>
</protein>
<proteinExistence type="predicted"/>
<organism evidence="2 3">
    <name type="scientific">Paramagnetospirillum marisnigri</name>
    <dbReference type="NCBI Taxonomy" id="1285242"/>
    <lineage>
        <taxon>Bacteria</taxon>
        <taxon>Pseudomonadati</taxon>
        <taxon>Pseudomonadota</taxon>
        <taxon>Alphaproteobacteria</taxon>
        <taxon>Rhodospirillales</taxon>
        <taxon>Magnetospirillaceae</taxon>
        <taxon>Paramagnetospirillum</taxon>
    </lineage>
</organism>
<dbReference type="Pfam" id="PF00501">
    <property type="entry name" value="AMP-binding"/>
    <property type="match status" value="1"/>
</dbReference>
<dbReference type="PANTHER" id="PTHR43845:SF1">
    <property type="entry name" value="BLR5969 PROTEIN"/>
    <property type="match status" value="1"/>
</dbReference>
<feature type="domain" description="AMP-dependent synthetase/ligase" evidence="1">
    <location>
        <begin position="120"/>
        <end position="276"/>
    </location>
</feature>
<evidence type="ECO:0000313" key="3">
    <source>
        <dbReference type="Proteomes" id="UP000078428"/>
    </source>
</evidence>
<dbReference type="InterPro" id="IPR045851">
    <property type="entry name" value="AMP-bd_C_sf"/>
</dbReference>
<dbReference type="AlphaFoldDB" id="A0A178MUZ8"/>
<dbReference type="PANTHER" id="PTHR43845">
    <property type="entry name" value="BLR5969 PROTEIN"/>
    <property type="match status" value="1"/>
</dbReference>
<reference evidence="2 3" key="1">
    <citation type="submission" date="2016-04" db="EMBL/GenBank/DDBJ databases">
        <title>Draft genome sequence of freshwater magnetotactic bacteria Magnetospirillum marisnigri SP-1 and Magnetospirillum moscoviense BB-1.</title>
        <authorList>
            <person name="Koziaeva V."/>
            <person name="Dziuba M.V."/>
            <person name="Ivanov T.M."/>
            <person name="Kuznetsov B."/>
            <person name="Grouzdev D.S."/>
        </authorList>
    </citation>
    <scope>NUCLEOTIDE SEQUENCE [LARGE SCALE GENOMIC DNA]</scope>
    <source>
        <strain evidence="2 3">SP-1</strain>
    </source>
</reference>
<dbReference type="RefSeq" id="WP_068489733.1">
    <property type="nucleotide sequence ID" value="NZ_LWQT01000037.1"/>
</dbReference>
<evidence type="ECO:0000313" key="2">
    <source>
        <dbReference type="EMBL" id="OAN54113.1"/>
    </source>
</evidence>
<sequence>MTDFYDSLETRSADEREAALFAALPEQIRLAQADAPAYGRLLAGLDPAAITDRAALAKLPVTRKSELIDAQQADPPFASLIATPKSELRRVFASPGPIYDPEGWDNDWWRIARALFAAGFRRGDLMHNCFSYHFTPGGVMFETGAHALGCPVFPAGVGNTDNQAKAIADLKPQGYGGTPSFLKIILERAEELGLDHSSLTKACVSGEALLPPLRQGLKDLGVDVTQCYASADLGLIAYETAAREGLVVDEAIIVEIVRPGTGDPAPEGEVGEVVVTSFNQDYPLLRFATGDLSAVLPGVSPCGRTNMRLKGWMGRADQTTKIKGMFVHPRQIAEVIKRHPEVIRARLVVEGEAGADRLTLNIESAASGLEAALKDSFQSLCKLKTEIVLHAPGSLPNDGIVIQDKRA</sequence>
<dbReference type="Proteomes" id="UP000078428">
    <property type="component" value="Unassembled WGS sequence"/>
</dbReference>
<dbReference type="SUPFAM" id="SSF56801">
    <property type="entry name" value="Acetyl-CoA synthetase-like"/>
    <property type="match status" value="1"/>
</dbReference>
<comment type="caution">
    <text evidence="2">The sequence shown here is derived from an EMBL/GenBank/DDBJ whole genome shotgun (WGS) entry which is preliminary data.</text>
</comment>
<evidence type="ECO:0000259" key="1">
    <source>
        <dbReference type="Pfam" id="PF00501"/>
    </source>
</evidence>
<dbReference type="InterPro" id="IPR000873">
    <property type="entry name" value="AMP-dep_synth/lig_dom"/>
</dbReference>
<keyword evidence="3" id="KW-1185">Reference proteome</keyword>
<dbReference type="InterPro" id="IPR042099">
    <property type="entry name" value="ANL_N_sf"/>
</dbReference>
<accession>A0A178MUZ8</accession>
<gene>
    <name evidence="2" type="ORF">A6A04_12800</name>
</gene>
<dbReference type="STRING" id="1285242.A6A04_12800"/>
<dbReference type="OrthoDB" id="580775at2"/>